<keyword evidence="3" id="KW-1185">Reference proteome</keyword>
<feature type="transmembrane region" description="Helical" evidence="1">
    <location>
        <begin position="39"/>
        <end position="56"/>
    </location>
</feature>
<evidence type="ECO:0000256" key="1">
    <source>
        <dbReference type="SAM" id="Phobius"/>
    </source>
</evidence>
<evidence type="ECO:0000313" key="3">
    <source>
        <dbReference type="Proteomes" id="UP000289954"/>
    </source>
</evidence>
<dbReference type="OrthoDB" id="1550909at2"/>
<feature type="transmembrane region" description="Helical" evidence="1">
    <location>
        <begin position="62"/>
        <end position="84"/>
    </location>
</feature>
<feature type="transmembrane region" description="Helical" evidence="1">
    <location>
        <begin position="105"/>
        <end position="125"/>
    </location>
</feature>
<organism evidence="2 3">
    <name type="scientific">Cellulomonas biazotea</name>
    <dbReference type="NCBI Taxonomy" id="1709"/>
    <lineage>
        <taxon>Bacteria</taxon>
        <taxon>Bacillati</taxon>
        <taxon>Actinomycetota</taxon>
        <taxon>Actinomycetes</taxon>
        <taxon>Micrococcales</taxon>
        <taxon>Cellulomonadaceae</taxon>
        <taxon>Cellulomonas</taxon>
    </lineage>
</organism>
<evidence type="ECO:0000313" key="2">
    <source>
        <dbReference type="EMBL" id="GCE77418.1"/>
    </source>
</evidence>
<feature type="transmembrane region" description="Helical" evidence="1">
    <location>
        <begin position="158"/>
        <end position="174"/>
    </location>
</feature>
<keyword evidence="1" id="KW-0812">Transmembrane</keyword>
<accession>A0A402DTJ2</accession>
<dbReference type="RefSeq" id="WP_130782028.1">
    <property type="nucleotide sequence ID" value="NZ_BIMR01000208.1"/>
</dbReference>
<proteinExistence type="predicted"/>
<feature type="transmembrane region" description="Helical" evidence="1">
    <location>
        <begin position="131"/>
        <end position="151"/>
    </location>
</feature>
<keyword evidence="1" id="KW-1133">Transmembrane helix</keyword>
<name>A0A402DTJ2_9CELL</name>
<dbReference type="AlphaFoldDB" id="A0A402DTJ2"/>
<reference evidence="2 3" key="1">
    <citation type="submission" date="2019-01" db="EMBL/GenBank/DDBJ databases">
        <title>Draft genome sequence of Cellulomonas takizawaensis strain TKZ-21.</title>
        <authorList>
            <person name="Yamamura H."/>
            <person name="Hayashi T."/>
            <person name="Hamada M."/>
            <person name="Serisawa Y."/>
            <person name="Matsuyama K."/>
            <person name="Nakagawa Y."/>
            <person name="Otoguro M."/>
            <person name="Yanagida F."/>
            <person name="Hayakawa M."/>
        </authorList>
    </citation>
    <scope>NUCLEOTIDE SEQUENCE [LARGE SCALE GENOMIC DNA]</scope>
    <source>
        <strain evidence="2 3">NBRC12680</strain>
    </source>
</reference>
<sequence length="221" mass="23601">MEETRRGGPGPAAVPVDWVVPPGPRDWLLGTGATRGERVVVWATTALCVAALVVTAPASWSWLTWLVVLLVTLDVTGGVAANALGSAKRLYHAPLDPPVTRLDRVLHDHLAFTAMHVHPFVLAVAVPDASWVWALWWYLVPLGGVVLVRSVPVYLQRPVALGVAAVALVAAPLVDTPEGLAWFGPVMVLKLVVAHAVREEPYRPAQRPGSADPDAQGRTRG</sequence>
<dbReference type="EMBL" id="BIMR01000208">
    <property type="protein sequence ID" value="GCE77418.1"/>
    <property type="molecule type" value="Genomic_DNA"/>
</dbReference>
<keyword evidence="1" id="KW-0472">Membrane</keyword>
<dbReference type="Proteomes" id="UP000289954">
    <property type="component" value="Unassembled WGS sequence"/>
</dbReference>
<comment type="caution">
    <text evidence="2">The sequence shown here is derived from an EMBL/GenBank/DDBJ whole genome shotgun (WGS) entry which is preliminary data.</text>
</comment>
<protein>
    <submittedName>
        <fullName evidence="2">Uncharacterized protein</fullName>
    </submittedName>
</protein>
<gene>
    <name evidence="2" type="ORF">CBZ_24740</name>
</gene>